<dbReference type="PANTHER" id="PTHR43133:SF51">
    <property type="entry name" value="RNA POLYMERASE SIGMA FACTOR"/>
    <property type="match status" value="1"/>
</dbReference>
<feature type="domain" description="RNA polymerase sigma factor 70 region 4 type 2" evidence="7">
    <location>
        <begin position="182"/>
        <end position="233"/>
    </location>
</feature>
<dbReference type="InterPro" id="IPR014284">
    <property type="entry name" value="RNA_pol_sigma-70_dom"/>
</dbReference>
<dbReference type="GO" id="GO:0003677">
    <property type="term" value="F:DNA binding"/>
    <property type="evidence" value="ECO:0007669"/>
    <property type="project" value="InterPro"/>
</dbReference>
<proteinExistence type="inferred from homology"/>
<feature type="compositionally biased region" description="Pro residues" evidence="5">
    <location>
        <begin position="164"/>
        <end position="174"/>
    </location>
</feature>
<dbReference type="Proteomes" id="UP000245802">
    <property type="component" value="Chromosome"/>
</dbReference>
<reference evidence="8 9" key="1">
    <citation type="submission" date="2018-01" db="EMBL/GenBank/DDBJ databases">
        <title>G. obscuriglobus.</title>
        <authorList>
            <person name="Franke J."/>
            <person name="Blomberg W."/>
            <person name="Selmecki A."/>
        </authorList>
    </citation>
    <scope>NUCLEOTIDE SEQUENCE [LARGE SCALE GENOMIC DNA]</scope>
    <source>
        <strain evidence="8 9">DSM 5831</strain>
    </source>
</reference>
<evidence type="ECO:0000256" key="2">
    <source>
        <dbReference type="ARBA" id="ARBA00023015"/>
    </source>
</evidence>
<name>A0A2Z3H261_9BACT</name>
<dbReference type="PANTHER" id="PTHR43133">
    <property type="entry name" value="RNA POLYMERASE ECF-TYPE SIGMA FACTO"/>
    <property type="match status" value="1"/>
</dbReference>
<feature type="domain" description="RNA polymerase sigma-70 region 2" evidence="6">
    <location>
        <begin position="91"/>
        <end position="158"/>
    </location>
</feature>
<accession>A0A2Z3H261</accession>
<evidence type="ECO:0000256" key="3">
    <source>
        <dbReference type="ARBA" id="ARBA00023082"/>
    </source>
</evidence>
<dbReference type="Pfam" id="PF04542">
    <property type="entry name" value="Sigma70_r2"/>
    <property type="match status" value="1"/>
</dbReference>
<dbReference type="Gene3D" id="1.10.1740.10">
    <property type="match status" value="1"/>
</dbReference>
<dbReference type="OrthoDB" id="272566at2"/>
<dbReference type="InterPro" id="IPR013325">
    <property type="entry name" value="RNA_pol_sigma_r2"/>
</dbReference>
<evidence type="ECO:0000256" key="1">
    <source>
        <dbReference type="ARBA" id="ARBA00010641"/>
    </source>
</evidence>
<evidence type="ECO:0000259" key="7">
    <source>
        <dbReference type="Pfam" id="PF08281"/>
    </source>
</evidence>
<dbReference type="InterPro" id="IPR013324">
    <property type="entry name" value="RNA_pol_sigma_r3/r4-like"/>
</dbReference>
<dbReference type="GO" id="GO:0006352">
    <property type="term" value="P:DNA-templated transcription initiation"/>
    <property type="evidence" value="ECO:0007669"/>
    <property type="project" value="InterPro"/>
</dbReference>
<dbReference type="Pfam" id="PF08281">
    <property type="entry name" value="Sigma70_r4_2"/>
    <property type="match status" value="1"/>
</dbReference>
<sequence>MIAVLDGAHGTESLPCGALVIEGAPRQREGSGNPIFSESSCRGERAGALMGRSGRTAMPFGSFVRQLGEGADSELLDRFIVGEDQSAFTALVGRYTPTVLGTCRRVLGHTQDAEDAAQAVFLLLARNAARVRRPSALGAWLHGVAVRVARKARRRRRRVQPLPGSSPPAAPPAPSWEDARLVIDEALAALPEPLRAPLVLCYLEGLTRDEAAARLGWPLATLRGRLERGREKLRARLARRGFALAVGLLPVLLETPVAAAPNWSAHTAAVATGTAPPTPAVAALATGGFPVFRPLVCFAALALAGAATAGWYLTAPPEPIAPPAPKPVARALAPDPQAGLPEKLLEGAWQSTAAGDGAVRTETLRFVDGKHLVWQVHLRSPGVDTNATLRGRYELKNGTLTYQVTDRWAGEESVRVRPEDALRKYQLTWAKDRTEFELKNADTGTVRKFRALKDKETVAPVPDALKAIERKIQKEPKYVGEPRYLLLAFGPEAKFLVWAVSDGTTLYVDRNGNGDLTDDGEKFARPKRDHTSGTRRALTFTGIELTEPGGTTHKIEVLTVLYLETGSVAADVLAQAKGRPLQRALGDLWWGDAARTAQVLLFGGAEVVCRPWVSGRSLLNAAAPAEFTVQVGTPGIGLGSFTAFSNDQVPKGAGPVAEIEFEPLVAGAKPITVTVNLTDRDSGDKFFARVTVPDGVKAGVEAAKVKLSFPNCPWGPVGASTHRVDVKPK</sequence>
<protein>
    <submittedName>
        <fullName evidence="8">RNA polymerase sigma factor</fullName>
    </submittedName>
</protein>
<dbReference type="InterPro" id="IPR013249">
    <property type="entry name" value="RNA_pol_sigma70_r4_t2"/>
</dbReference>
<comment type="similarity">
    <text evidence="1">Belongs to the sigma-70 factor family. ECF subfamily.</text>
</comment>
<keyword evidence="4" id="KW-0804">Transcription</keyword>
<evidence type="ECO:0000259" key="6">
    <source>
        <dbReference type="Pfam" id="PF04542"/>
    </source>
</evidence>
<evidence type="ECO:0000256" key="5">
    <source>
        <dbReference type="SAM" id="MobiDB-lite"/>
    </source>
</evidence>
<keyword evidence="2" id="KW-0805">Transcription regulation</keyword>
<dbReference type="CDD" id="cd06171">
    <property type="entry name" value="Sigma70_r4"/>
    <property type="match status" value="1"/>
</dbReference>
<dbReference type="AlphaFoldDB" id="A0A2Z3H261"/>
<dbReference type="NCBIfam" id="TIGR02937">
    <property type="entry name" value="sigma70-ECF"/>
    <property type="match status" value="1"/>
</dbReference>
<gene>
    <name evidence="8" type="ORF">C1280_09430</name>
</gene>
<dbReference type="InterPro" id="IPR039425">
    <property type="entry name" value="RNA_pol_sigma-70-like"/>
</dbReference>
<dbReference type="SUPFAM" id="SSF88946">
    <property type="entry name" value="Sigma2 domain of RNA polymerase sigma factors"/>
    <property type="match status" value="1"/>
</dbReference>
<keyword evidence="9" id="KW-1185">Reference proteome</keyword>
<feature type="region of interest" description="Disordered" evidence="5">
    <location>
        <begin position="155"/>
        <end position="174"/>
    </location>
</feature>
<organism evidence="8 9">
    <name type="scientific">Gemmata obscuriglobus</name>
    <dbReference type="NCBI Taxonomy" id="114"/>
    <lineage>
        <taxon>Bacteria</taxon>
        <taxon>Pseudomonadati</taxon>
        <taxon>Planctomycetota</taxon>
        <taxon>Planctomycetia</taxon>
        <taxon>Gemmatales</taxon>
        <taxon>Gemmataceae</taxon>
        <taxon>Gemmata</taxon>
    </lineage>
</organism>
<dbReference type="SUPFAM" id="SSF88659">
    <property type="entry name" value="Sigma3 and sigma4 domains of RNA polymerase sigma factors"/>
    <property type="match status" value="1"/>
</dbReference>
<dbReference type="Gene3D" id="1.10.10.10">
    <property type="entry name" value="Winged helix-like DNA-binding domain superfamily/Winged helix DNA-binding domain"/>
    <property type="match status" value="1"/>
</dbReference>
<evidence type="ECO:0000313" key="9">
    <source>
        <dbReference type="Proteomes" id="UP000245802"/>
    </source>
</evidence>
<evidence type="ECO:0000256" key="4">
    <source>
        <dbReference type="ARBA" id="ARBA00023163"/>
    </source>
</evidence>
<keyword evidence="3" id="KW-0731">Sigma factor</keyword>
<dbReference type="KEGG" id="gog:C1280_09430"/>
<dbReference type="InterPro" id="IPR036388">
    <property type="entry name" value="WH-like_DNA-bd_sf"/>
</dbReference>
<evidence type="ECO:0000313" key="8">
    <source>
        <dbReference type="EMBL" id="AWM37225.1"/>
    </source>
</evidence>
<dbReference type="EMBL" id="CP025958">
    <property type="protein sequence ID" value="AWM37225.1"/>
    <property type="molecule type" value="Genomic_DNA"/>
</dbReference>
<dbReference type="GO" id="GO:0016987">
    <property type="term" value="F:sigma factor activity"/>
    <property type="evidence" value="ECO:0007669"/>
    <property type="project" value="UniProtKB-KW"/>
</dbReference>
<dbReference type="InterPro" id="IPR007627">
    <property type="entry name" value="RNA_pol_sigma70_r2"/>
</dbReference>